<accession>A0A9P5T8C7</accession>
<comment type="subcellular location">
    <subcellularLocation>
        <location evidence="16">Chromosome</location>
        <location evidence="16">Telomere</location>
    </subcellularLocation>
    <subcellularLocation>
        <location evidence="1 16">Nucleus</location>
    </subcellularLocation>
</comment>
<dbReference type="GO" id="GO:0005634">
    <property type="term" value="C:nucleus"/>
    <property type="evidence" value="ECO:0007669"/>
    <property type="project" value="UniProtKB-SubCell"/>
</dbReference>
<comment type="catalytic activity">
    <reaction evidence="15">
        <text>L-seryl-[protein] + ATP = O-phospho-L-seryl-[protein] + ADP + H(+)</text>
        <dbReference type="Rhea" id="RHEA:17989"/>
        <dbReference type="Rhea" id="RHEA-COMP:9863"/>
        <dbReference type="Rhea" id="RHEA-COMP:11604"/>
        <dbReference type="ChEBI" id="CHEBI:15378"/>
        <dbReference type="ChEBI" id="CHEBI:29999"/>
        <dbReference type="ChEBI" id="CHEBI:30616"/>
        <dbReference type="ChEBI" id="CHEBI:83421"/>
        <dbReference type="ChEBI" id="CHEBI:456216"/>
        <dbReference type="EC" id="2.7.11.1"/>
    </reaction>
</comment>
<dbReference type="PROSITE" id="PS50290">
    <property type="entry name" value="PI3_4_KINASE_3"/>
    <property type="match status" value="1"/>
</dbReference>
<dbReference type="GO" id="GO:0004674">
    <property type="term" value="F:protein serine/threonine kinase activity"/>
    <property type="evidence" value="ECO:0007669"/>
    <property type="project" value="UniProtKB-KW"/>
</dbReference>
<evidence type="ECO:0000256" key="3">
    <source>
        <dbReference type="ARBA" id="ARBA00011370"/>
    </source>
</evidence>
<organism evidence="21 22">
    <name type="scientific">Russula ochroleuca</name>
    <dbReference type="NCBI Taxonomy" id="152965"/>
    <lineage>
        <taxon>Eukaryota</taxon>
        <taxon>Fungi</taxon>
        <taxon>Dikarya</taxon>
        <taxon>Basidiomycota</taxon>
        <taxon>Agaricomycotina</taxon>
        <taxon>Agaricomycetes</taxon>
        <taxon>Russulales</taxon>
        <taxon>Russulaceae</taxon>
        <taxon>Russula</taxon>
    </lineage>
</organism>
<comment type="catalytic activity">
    <reaction evidence="14 16">
        <text>L-threonyl-[protein] + ATP = O-phospho-L-threonyl-[protein] + ADP + H(+)</text>
        <dbReference type="Rhea" id="RHEA:46608"/>
        <dbReference type="Rhea" id="RHEA-COMP:11060"/>
        <dbReference type="Rhea" id="RHEA-COMP:11605"/>
        <dbReference type="ChEBI" id="CHEBI:15378"/>
        <dbReference type="ChEBI" id="CHEBI:30013"/>
        <dbReference type="ChEBI" id="CHEBI:30616"/>
        <dbReference type="ChEBI" id="CHEBI:61977"/>
        <dbReference type="ChEBI" id="CHEBI:456216"/>
        <dbReference type="EC" id="2.7.11.1"/>
    </reaction>
</comment>
<evidence type="ECO:0000256" key="15">
    <source>
        <dbReference type="ARBA" id="ARBA00048679"/>
    </source>
</evidence>
<dbReference type="Proteomes" id="UP000759537">
    <property type="component" value="Unassembled WGS sequence"/>
</dbReference>
<keyword evidence="16" id="KW-0156">Chromatin regulator</keyword>
<evidence type="ECO:0000256" key="4">
    <source>
        <dbReference type="ARBA" id="ARBA00012513"/>
    </source>
</evidence>
<reference evidence="21" key="2">
    <citation type="journal article" date="2020" name="Nat. Commun.">
        <title>Large-scale genome sequencing of mycorrhizal fungi provides insights into the early evolution of symbiotic traits.</title>
        <authorList>
            <person name="Miyauchi S."/>
            <person name="Kiss E."/>
            <person name="Kuo A."/>
            <person name="Drula E."/>
            <person name="Kohler A."/>
            <person name="Sanchez-Garcia M."/>
            <person name="Morin E."/>
            <person name="Andreopoulos B."/>
            <person name="Barry K.W."/>
            <person name="Bonito G."/>
            <person name="Buee M."/>
            <person name="Carver A."/>
            <person name="Chen C."/>
            <person name="Cichocki N."/>
            <person name="Clum A."/>
            <person name="Culley D."/>
            <person name="Crous P.W."/>
            <person name="Fauchery L."/>
            <person name="Girlanda M."/>
            <person name="Hayes R.D."/>
            <person name="Keri Z."/>
            <person name="LaButti K."/>
            <person name="Lipzen A."/>
            <person name="Lombard V."/>
            <person name="Magnuson J."/>
            <person name="Maillard F."/>
            <person name="Murat C."/>
            <person name="Nolan M."/>
            <person name="Ohm R.A."/>
            <person name="Pangilinan J."/>
            <person name="Pereira M.F."/>
            <person name="Perotto S."/>
            <person name="Peter M."/>
            <person name="Pfister S."/>
            <person name="Riley R."/>
            <person name="Sitrit Y."/>
            <person name="Stielow J.B."/>
            <person name="Szollosi G."/>
            <person name="Zifcakova L."/>
            <person name="Stursova M."/>
            <person name="Spatafora J.W."/>
            <person name="Tedersoo L."/>
            <person name="Vaario L.M."/>
            <person name="Yamada A."/>
            <person name="Yan M."/>
            <person name="Wang P."/>
            <person name="Xu J."/>
            <person name="Bruns T."/>
            <person name="Baldrian P."/>
            <person name="Vilgalys R."/>
            <person name="Dunand C."/>
            <person name="Henrissat B."/>
            <person name="Grigoriev I.V."/>
            <person name="Hibbett D."/>
            <person name="Nagy L.G."/>
            <person name="Martin F.M."/>
        </authorList>
    </citation>
    <scope>NUCLEOTIDE SEQUENCE</scope>
    <source>
        <strain evidence="21">Prilba</strain>
    </source>
</reference>
<evidence type="ECO:0000259" key="19">
    <source>
        <dbReference type="PROSITE" id="PS51189"/>
    </source>
</evidence>
<evidence type="ECO:0000256" key="2">
    <source>
        <dbReference type="ARBA" id="ARBA00010769"/>
    </source>
</evidence>
<feature type="domain" description="FAT" evidence="19">
    <location>
        <begin position="1965"/>
        <end position="2576"/>
    </location>
</feature>
<keyword evidence="7 16" id="KW-0808">Transferase</keyword>
<evidence type="ECO:0000256" key="1">
    <source>
        <dbReference type="ARBA" id="ARBA00004123"/>
    </source>
</evidence>
<dbReference type="Pfam" id="PF11640">
    <property type="entry name" value="TAN"/>
    <property type="match status" value="1"/>
</dbReference>
<dbReference type="EMBL" id="WHVB01000009">
    <property type="protein sequence ID" value="KAF8479640.1"/>
    <property type="molecule type" value="Genomic_DNA"/>
</dbReference>
<dbReference type="SUPFAM" id="SSF48371">
    <property type="entry name" value="ARM repeat"/>
    <property type="match status" value="2"/>
</dbReference>
<dbReference type="CDD" id="cd05171">
    <property type="entry name" value="PIKKc_ATM"/>
    <property type="match status" value="1"/>
</dbReference>
<dbReference type="InterPro" id="IPR021668">
    <property type="entry name" value="TAN"/>
</dbReference>
<dbReference type="InterPro" id="IPR003152">
    <property type="entry name" value="FATC_dom"/>
</dbReference>
<dbReference type="Gene3D" id="3.30.1010.10">
    <property type="entry name" value="Phosphatidylinositol 3-kinase Catalytic Subunit, Chain A, domain 4"/>
    <property type="match status" value="1"/>
</dbReference>
<dbReference type="Gene3D" id="1.10.1070.11">
    <property type="entry name" value="Phosphatidylinositol 3-/4-kinase, catalytic domain"/>
    <property type="match status" value="1"/>
</dbReference>
<feature type="region of interest" description="Disordered" evidence="17">
    <location>
        <begin position="1150"/>
        <end position="1170"/>
    </location>
</feature>
<keyword evidence="6 16" id="KW-0723">Serine/threonine-protein kinase</keyword>
<keyword evidence="9 16" id="KW-0227">DNA damage</keyword>
<feature type="domain" description="PI3K/PI4K catalytic" evidence="18">
    <location>
        <begin position="2690"/>
        <end position="3009"/>
    </location>
</feature>
<evidence type="ECO:0000313" key="21">
    <source>
        <dbReference type="EMBL" id="KAF8479640.1"/>
    </source>
</evidence>
<keyword evidence="16" id="KW-0158">Chromosome</keyword>
<sequence length="3071" mass="344281">MHKTVNTLIDQLKSHGVKERQAAIASLRAALTRDEVVAELDNTPKRLGWLALFQALFTAVLNEKSSATHGSKSAPAAKKRVAEAASAVRWLTERSVYQLTHKNVVKALLNHLIQTSSYQGKLFLPVALDYAKSIRCVLDYPPHLEHIDDEMWVKLAEMCLNVVLGDSLRKKLAQEIEDEAEEIRRTLESDEDEDSVTSAETKKRRRGEGSGTPEPSTSMAARSAVPRSQPAPVSVEQIEFGSLLALLLTSSPPPFHSIEYPNLGSAMLNRLLRFLHLYPCDTSLHPDFIVILSATLSHLALNKRDAVTRFAQGSWDALLGMWGTKNKKVKENLIIVLRTLFPFYTTRYPEASPSSLDFSYVDGVSRLWHLLDGEAESRWGVDGLSLDSLRLSLIGNCSPGASKTGAFMARTFQYGLGFDANQAVSWTILELQVDCAEKLHTLSESFHSHPPTLAKRGGKRAKFESPVVSMLHAIQLKSSPAIRSYHLQILLFFIDRHWAALHESLQQSILSHLLQLVSCDDALIQSWAFLCLAAVAESQVSSGVVTPPSTVATPQTWDPIWTHAIRRADVPIVSRSACHIAYILLLHAKHLLTSQRVLLEIEAFAKDMDVQGPPYPYDSVCAFVALCLQVANQDMRLYRMHVEDKVLSWLADCYSLHAARDLRGNPGSGKSRTSRPLASDVTLVLTSACSLQRRTNLPCRTVLPESAIVSAVKEDHQTFVIRDFLLRARLSIFIPSSTESSLPSISPIPVLTTVATGSDLVSSGPRERKVSSILLKVLEDTEIMDSKSPPSAERARSIVDFSVVALSFEGLLILNGTLPNQRVLHAACKAAASVAQLFTSNKWTLEEKALVLLGFNPLVHISEDDDADPWIGLLSPHLETGIRREVLDHLVNINLDEEQARSPMYRELQKVIWQIPEVSDFLTQVMTAMKTTLRVILALTSDGIEAEDQDDFCLTGGTITAAPAEAQRQSSGRIHVESILDVCMSFLAMGPILQSSGEEPTRDRELTDIVLNCDGDEFLLASKAYLVNVRRRALNINLATLDNLLVKFASLSTQYIYQLNDELKLMIIRLLDSTAHLWTQPDFVGYDTVDKVRHFFAWLLELVRVTKDEDGRKTKTKVRSWRVRDAFVAFLARYMSLDPFERIWTTKSSSIDAGDADSSDGYSPTLPSHALPTINQDDDIRVRFRSAYANATLFNLSRFNDNQPMVHYREIHANLCTNVEMYEHMLTRILALGNIMVVSSAVRRGAYWHILEASYHSDKYNPHILAVFRGVSARLGLSDPSKLFEVHVSQIAYSIFLAGLDFLRCPPEVLGYEDRRACAESALHAFAPIYILMGGSDPETIARGCRSFANHCQAARISVADGYRDCFAVFVGYELVSTVDNILAEPSSFADWRFTHVDKSWLGETSFEDQMANDIDSIVVVVLRTLGDQECQNILAELGGQSQREGRAFRALTVYRTNGDRKTHEANLPSYSVGTVLRALRWLSNHIPDTDSASTTYHVVQQLLTDIQESPLVNEQLRYMNALCLWVSCHFQHLRDSVLLHTLIHGVASLLEQIDLALAAKSILEWALSQYAKVTEKESRLANVLIRLCCVANEHASSKSPVIAKIGEELLHWLEGQMLQLAKFSSVKNQVTKAIPAWPREPPPELEFVCQEVSAHTLSYVLSDLRIASNKFTLVRRLCKMSFSGDYSQEQFSRMDIWRLKDCIPSSQQLQTADIDAFASLLLLNKGQIYSFGLNPLGVHGPKHQHARIHRGKALKSLASDASVLAERSILELLLAMLDSDIPSKVHTAYRVLRTLPPENLSDTESWTTEHSTVLSYFRGRSRRSPARSPILLRVLLASDIYVNMAQDFKAWITTFATLLCDVLADHNSFYSRLPPILQTDSDFAEQVTPILVHILLSTSVMDTTGETPRVILSQFLSRVLNLTTSDVSSLRAVVNIVLHLRHSQPPQPNDELAYDKWLDLDFMLLSKSAILSGAYTTALLFHELALEYSATDDSSPSSADAENILFEIYSHIEEPDGFYGIKTQDLHHFLLKRFHHEHQWEKAFKFHGAALEARSQGGVDTKGVLHSLYSFGFDTLALSVQQNVFDASNCDLGLTSSNMVYNLGWRTETWDLPDQASSSGSGTALYNALRAVSRERDPQVVDTTVRKALMDEMERFRALGDEDLAGIREVARNIMCLSQVNSLRNDLQECLRSGMLDSALWSKFVEIDGNFDFPALENIVATRISLLRSARHKEQRQQVGTALTPFISGLMDIEKQCLTHISEAARESHNLQIALNSVIRAQKLELSPTASVSQEFANVLWDQKEHKVAVQFLKDLIRLHFPDKKPETTRDHKQKASLLARLGSWTSEACLEKPIDIWTHYFRPAAALVTELIATVDRPKTSIATVYHQCAVFAYRQYHTILRSPDAIKWKLYAERKEKEIQHRKEQMLRTQSGSRTFAELKHDQDKAEKLHREDTQRYRKHNESLSTFLQQAIDMYSRCLQSADDFDNDGHIRLVSLWFANFNDNDLQDKVRFSIDRIPSRKFVFLAHQLSARLARPANDPVTGSQDTLQNLILRMCREHPFHSLYQVYCLRPSSGATFGGRRSSARLDLPLSQGERAAAAADIFDRLRADPSSNQQVINVEQVCDAYLQWAKRPIRSSIDKTRNRPYEIPSDMLILKLNSVRVPVLTVNTPVDPALQYQNCIWISHYESTFETAGGVNIPKICYCRGSDGARYKQLFKGEGNDDMRQDAVMEQVFDLVNLVLCRDRETRRRNLSIRGYKVIPLAPQAGVLEFVGNTLPLGQWLAKAHLKYNKGDISPQEFQVKMSKMREENKVSPGLNGKLVTLFLSLRERFKPVMRHFFTEKHKVPMSWFAMRLNYTRSVATTSIVGHILGLGDRHTSNILLDSSTGEVVHIDLGIAFEQGKLLPIPECVPFRMTADIVDGMGSTGTQGVFQRCAEETLRVLRNDSEVVLTVLEVFKYDPLHSWTASEFKIKRAQASSTTTDPAPSRVQTPGFGGVAELDMSSGTADEAADRALTAVARKLDRALSTEYTVNDLIAEATDPANLACMFIGGCQETCSRMQTLTMLYF</sequence>
<keyword evidence="11 16" id="KW-0067">ATP-binding</keyword>
<evidence type="ECO:0000256" key="14">
    <source>
        <dbReference type="ARBA" id="ARBA00047899"/>
    </source>
</evidence>
<keyword evidence="12 16" id="KW-0539">Nucleus</keyword>
<feature type="domain" description="FATC" evidence="20">
    <location>
        <begin position="3027"/>
        <end position="3059"/>
    </location>
</feature>
<evidence type="ECO:0000313" key="22">
    <source>
        <dbReference type="Proteomes" id="UP000759537"/>
    </source>
</evidence>
<dbReference type="Pfam" id="PF00454">
    <property type="entry name" value="PI3_PI4_kinase"/>
    <property type="match status" value="1"/>
</dbReference>
<dbReference type="SMART" id="SM01343">
    <property type="entry name" value="FATC"/>
    <property type="match status" value="1"/>
</dbReference>
<dbReference type="InterPro" id="IPR014009">
    <property type="entry name" value="PIK_FAT"/>
</dbReference>
<dbReference type="InterPro" id="IPR011009">
    <property type="entry name" value="Kinase-like_dom_sf"/>
</dbReference>
<dbReference type="InterPro" id="IPR000403">
    <property type="entry name" value="PI3/4_kinase_cat_dom"/>
</dbReference>
<evidence type="ECO:0000256" key="12">
    <source>
        <dbReference type="ARBA" id="ARBA00023242"/>
    </source>
</evidence>
<evidence type="ECO:0000259" key="20">
    <source>
        <dbReference type="PROSITE" id="PS51190"/>
    </source>
</evidence>
<evidence type="ECO:0000256" key="7">
    <source>
        <dbReference type="ARBA" id="ARBA00022679"/>
    </source>
</evidence>
<evidence type="ECO:0000256" key="9">
    <source>
        <dbReference type="ARBA" id="ARBA00022763"/>
    </source>
</evidence>
<keyword evidence="8 16" id="KW-0547">Nucleotide-binding</keyword>
<dbReference type="PROSITE" id="PS00916">
    <property type="entry name" value="PI3_4_KINASE_2"/>
    <property type="match status" value="1"/>
</dbReference>
<comment type="caution">
    <text evidence="21">The sequence shown here is derived from an EMBL/GenBank/DDBJ whole genome shotgun (WGS) entry which is preliminary data.</text>
</comment>
<dbReference type="EC" id="2.7.11.1" evidence="4 16"/>
<evidence type="ECO:0000256" key="6">
    <source>
        <dbReference type="ARBA" id="ARBA00022527"/>
    </source>
</evidence>
<dbReference type="Pfam" id="PF02260">
    <property type="entry name" value="FATC"/>
    <property type="match status" value="1"/>
</dbReference>
<dbReference type="PANTHER" id="PTHR37079:SF4">
    <property type="entry name" value="SERINE_THREONINE-PROTEIN KINASE ATM"/>
    <property type="match status" value="1"/>
</dbReference>
<dbReference type="SMART" id="SM00146">
    <property type="entry name" value="PI3Kc"/>
    <property type="match status" value="1"/>
</dbReference>
<protein>
    <recommendedName>
        <fullName evidence="5 16">Serine/threonine-protein kinase Tel1</fullName>
        <ecNumber evidence="4 16">2.7.11.1</ecNumber>
    </recommendedName>
</protein>
<dbReference type="GO" id="GO:0006325">
    <property type="term" value="P:chromatin organization"/>
    <property type="evidence" value="ECO:0007669"/>
    <property type="project" value="UniProtKB-KW"/>
</dbReference>
<evidence type="ECO:0000256" key="16">
    <source>
        <dbReference type="RuleBase" id="RU365027"/>
    </source>
</evidence>
<evidence type="ECO:0000259" key="18">
    <source>
        <dbReference type="PROSITE" id="PS50290"/>
    </source>
</evidence>
<evidence type="ECO:0000256" key="17">
    <source>
        <dbReference type="SAM" id="MobiDB-lite"/>
    </source>
</evidence>
<reference evidence="21" key="1">
    <citation type="submission" date="2019-10" db="EMBL/GenBank/DDBJ databases">
        <authorList>
            <consortium name="DOE Joint Genome Institute"/>
            <person name="Kuo A."/>
            <person name="Miyauchi S."/>
            <person name="Kiss E."/>
            <person name="Drula E."/>
            <person name="Kohler A."/>
            <person name="Sanchez-Garcia M."/>
            <person name="Andreopoulos B."/>
            <person name="Barry K.W."/>
            <person name="Bonito G."/>
            <person name="Buee M."/>
            <person name="Carver A."/>
            <person name="Chen C."/>
            <person name="Cichocki N."/>
            <person name="Clum A."/>
            <person name="Culley D."/>
            <person name="Crous P.W."/>
            <person name="Fauchery L."/>
            <person name="Girlanda M."/>
            <person name="Hayes R."/>
            <person name="Keri Z."/>
            <person name="LaButti K."/>
            <person name="Lipzen A."/>
            <person name="Lombard V."/>
            <person name="Magnuson J."/>
            <person name="Maillard F."/>
            <person name="Morin E."/>
            <person name="Murat C."/>
            <person name="Nolan M."/>
            <person name="Ohm R."/>
            <person name="Pangilinan J."/>
            <person name="Pereira M."/>
            <person name="Perotto S."/>
            <person name="Peter M."/>
            <person name="Riley R."/>
            <person name="Sitrit Y."/>
            <person name="Stielow B."/>
            <person name="Szollosi G."/>
            <person name="Zifcakova L."/>
            <person name="Stursova M."/>
            <person name="Spatafora J.W."/>
            <person name="Tedersoo L."/>
            <person name="Vaario L.-M."/>
            <person name="Yamada A."/>
            <person name="Yan M."/>
            <person name="Wang P."/>
            <person name="Xu J."/>
            <person name="Bruns T."/>
            <person name="Baldrian P."/>
            <person name="Vilgalys R."/>
            <person name="Henrissat B."/>
            <person name="Grigoriev I.V."/>
            <person name="Hibbett D."/>
            <person name="Nagy L.G."/>
            <person name="Martin F.M."/>
        </authorList>
    </citation>
    <scope>NUCLEOTIDE SEQUENCE</scope>
    <source>
        <strain evidence="21">Prilba</strain>
    </source>
</reference>
<evidence type="ECO:0000256" key="10">
    <source>
        <dbReference type="ARBA" id="ARBA00022777"/>
    </source>
</evidence>
<evidence type="ECO:0000256" key="11">
    <source>
        <dbReference type="ARBA" id="ARBA00022840"/>
    </source>
</evidence>
<name>A0A9P5T8C7_9AGAM</name>
<feature type="region of interest" description="Disordered" evidence="17">
    <location>
        <begin position="183"/>
        <end position="229"/>
    </location>
</feature>
<comment type="similarity">
    <text evidence="2 16">Belongs to the PI3/PI4-kinase family. ATM subfamily.</text>
</comment>
<dbReference type="InterPro" id="IPR038980">
    <property type="entry name" value="ATM_plant"/>
</dbReference>
<evidence type="ECO:0000256" key="13">
    <source>
        <dbReference type="ARBA" id="ARBA00025079"/>
    </source>
</evidence>
<dbReference type="InterPro" id="IPR016024">
    <property type="entry name" value="ARM-type_fold"/>
</dbReference>
<keyword evidence="22" id="KW-1185">Reference proteome</keyword>
<dbReference type="PROSITE" id="PS51190">
    <property type="entry name" value="FATC"/>
    <property type="match status" value="1"/>
</dbReference>
<dbReference type="GO" id="GO:0005524">
    <property type="term" value="F:ATP binding"/>
    <property type="evidence" value="ECO:0007669"/>
    <property type="project" value="UniProtKB-KW"/>
</dbReference>
<evidence type="ECO:0000256" key="5">
    <source>
        <dbReference type="ARBA" id="ARBA00014619"/>
    </source>
</evidence>
<comment type="function">
    <text evidence="13 16">Serine/threonine protein kinase which activates checkpoint signaling upon genotoxic stresses such as ionizing radiation (IR), ultraviolet light (UV), or DNA replication stalling, thereby acting as a DNA damage sensor. Recognizes the substrate consensus sequence [ST]-Q. Phosphorylates histone H2A to form H2AS128ph (gamma-H2A) at sites of DNA damage, involved in the regulation of DNA damage response mechanism. Required for the control of telomere length and genome stability.</text>
</comment>
<keyword evidence="10 16" id="KW-0418">Kinase</keyword>
<gene>
    <name evidence="21" type="ORF">DFH94DRAFT_669419</name>
</gene>
<keyword evidence="16" id="KW-0779">Telomere</keyword>
<dbReference type="OrthoDB" id="381190at2759"/>
<dbReference type="GO" id="GO:0000781">
    <property type="term" value="C:chromosome, telomeric region"/>
    <property type="evidence" value="ECO:0007669"/>
    <property type="project" value="UniProtKB-SubCell"/>
</dbReference>
<dbReference type="InterPro" id="IPR044107">
    <property type="entry name" value="PIKKc_ATM"/>
</dbReference>
<dbReference type="GO" id="GO:0035556">
    <property type="term" value="P:intracellular signal transduction"/>
    <property type="evidence" value="ECO:0007669"/>
    <property type="project" value="UniProtKB-ARBA"/>
</dbReference>
<dbReference type="InterPro" id="IPR018936">
    <property type="entry name" value="PI3/4_kinase_CS"/>
</dbReference>
<dbReference type="SMART" id="SM01342">
    <property type="entry name" value="TAN"/>
    <property type="match status" value="1"/>
</dbReference>
<evidence type="ECO:0000256" key="8">
    <source>
        <dbReference type="ARBA" id="ARBA00022741"/>
    </source>
</evidence>
<proteinExistence type="inferred from homology"/>
<dbReference type="PROSITE" id="PS51189">
    <property type="entry name" value="FAT"/>
    <property type="match status" value="1"/>
</dbReference>
<dbReference type="SUPFAM" id="SSF56112">
    <property type="entry name" value="Protein kinase-like (PK-like)"/>
    <property type="match status" value="1"/>
</dbReference>
<dbReference type="GO" id="GO:0006281">
    <property type="term" value="P:DNA repair"/>
    <property type="evidence" value="ECO:0007669"/>
    <property type="project" value="InterPro"/>
</dbReference>
<dbReference type="InterPro" id="IPR036940">
    <property type="entry name" value="PI3/4_kinase_cat_sf"/>
</dbReference>
<comment type="subunit">
    <text evidence="3">Associates with DNA double-strand breaks.</text>
</comment>
<dbReference type="PANTHER" id="PTHR37079">
    <property type="entry name" value="SERINE/THREONINE-PROTEIN KINASE ATM"/>
    <property type="match status" value="1"/>
</dbReference>